<dbReference type="Gene3D" id="3.40.50.2000">
    <property type="entry name" value="Glycogen Phosphorylase B"/>
    <property type="match status" value="2"/>
</dbReference>
<protein>
    <recommendedName>
        <fullName evidence="1">Glycosyl transferase family 1 domain-containing protein</fullName>
    </recommendedName>
</protein>
<dbReference type="RefSeq" id="WP_104058494.1">
    <property type="nucleotide sequence ID" value="NZ_PREZ01000005.1"/>
</dbReference>
<evidence type="ECO:0000259" key="1">
    <source>
        <dbReference type="Pfam" id="PF00534"/>
    </source>
</evidence>
<comment type="caution">
    <text evidence="2">The sequence shown here is derived from an EMBL/GenBank/DDBJ whole genome shotgun (WGS) entry which is preliminary data.</text>
</comment>
<gene>
    <name evidence="2" type="ORF">C4B60_13185</name>
</gene>
<dbReference type="PANTHER" id="PTHR12526:SF630">
    <property type="entry name" value="GLYCOSYLTRANSFERASE"/>
    <property type="match status" value="1"/>
</dbReference>
<dbReference type="Proteomes" id="UP000239047">
    <property type="component" value="Unassembled WGS sequence"/>
</dbReference>
<dbReference type="InterPro" id="IPR001296">
    <property type="entry name" value="Glyco_trans_1"/>
</dbReference>
<keyword evidence="3" id="KW-1185">Reference proteome</keyword>
<reference evidence="2 3" key="1">
    <citation type="submission" date="2018-02" db="EMBL/GenBank/DDBJ databases">
        <title>Jeotgalibacillus proteolyticum sp. nov. a protease producing bacterium isolated from ocean sediments of Laizhou Bay.</title>
        <authorList>
            <person name="Li Y."/>
        </authorList>
    </citation>
    <scope>NUCLEOTIDE SEQUENCE [LARGE SCALE GENOMIC DNA]</scope>
    <source>
        <strain evidence="2 3">22-7</strain>
    </source>
</reference>
<organism evidence="2 3">
    <name type="scientific">Jeotgalibacillus proteolyticus</name>
    <dbReference type="NCBI Taxonomy" id="2082395"/>
    <lineage>
        <taxon>Bacteria</taxon>
        <taxon>Bacillati</taxon>
        <taxon>Bacillota</taxon>
        <taxon>Bacilli</taxon>
        <taxon>Bacillales</taxon>
        <taxon>Caryophanaceae</taxon>
        <taxon>Jeotgalibacillus</taxon>
    </lineage>
</organism>
<name>A0A2S5G9A3_9BACL</name>
<dbReference type="SUPFAM" id="SSF53756">
    <property type="entry name" value="UDP-Glycosyltransferase/glycogen phosphorylase"/>
    <property type="match status" value="1"/>
</dbReference>
<accession>A0A2S5G9A3</accession>
<sequence>MKLLLVVDNHLIRTPDGKVWSKGIYDYSFFSRYLAAFEKVNVAIRIKDVKKEYNGYPNLCSGPGVNFLPIPDFYGIKGYLKNYISVKRAIKKYSEDCDCAIVRIPSAIGFQFASKLRLIKPLGLEVVVDPWDFAAPKMLKSKFRPFIRVLWTYKLKKLCKEVNGVAYVTQFALQERYPSYVHLHGESKKYFTSYYSSANIKEDFYMNPKVYNQKKKKFQIIHVANAINSFVKGHKELIEAISILKDKDIELSVKFVGDGELIPHFEEYAKSLEVENRINFVGRIPDRESMKQELRESDLFVFPTHGEGLPRVLIEAMAVGLPCISTNINGIPELLKEEFMVEVGDVESLAQKIEKLTSNPQLLTEASKASVEKAQQYKEDILQIRRKEFYSQLKNLASTN</sequence>
<evidence type="ECO:0000313" key="2">
    <source>
        <dbReference type="EMBL" id="PPA69501.1"/>
    </source>
</evidence>
<dbReference type="Pfam" id="PF00534">
    <property type="entry name" value="Glycos_transf_1"/>
    <property type="match status" value="1"/>
</dbReference>
<dbReference type="EMBL" id="PREZ01000005">
    <property type="protein sequence ID" value="PPA69501.1"/>
    <property type="molecule type" value="Genomic_DNA"/>
</dbReference>
<feature type="domain" description="Glycosyl transferase family 1" evidence="1">
    <location>
        <begin position="209"/>
        <end position="369"/>
    </location>
</feature>
<dbReference type="PANTHER" id="PTHR12526">
    <property type="entry name" value="GLYCOSYLTRANSFERASE"/>
    <property type="match status" value="1"/>
</dbReference>
<dbReference type="AlphaFoldDB" id="A0A2S5G9A3"/>
<proteinExistence type="predicted"/>
<dbReference type="GO" id="GO:0016757">
    <property type="term" value="F:glycosyltransferase activity"/>
    <property type="evidence" value="ECO:0007669"/>
    <property type="project" value="InterPro"/>
</dbReference>
<evidence type="ECO:0000313" key="3">
    <source>
        <dbReference type="Proteomes" id="UP000239047"/>
    </source>
</evidence>
<dbReference type="OrthoDB" id="9813638at2"/>